<evidence type="ECO:0000313" key="2">
    <source>
        <dbReference type="Proteomes" id="UP000606974"/>
    </source>
</evidence>
<dbReference type="Proteomes" id="UP000606974">
    <property type="component" value="Unassembled WGS sequence"/>
</dbReference>
<organism evidence="1 2">
    <name type="scientific">Endocarpon pusillum</name>
    <dbReference type="NCBI Taxonomy" id="364733"/>
    <lineage>
        <taxon>Eukaryota</taxon>
        <taxon>Fungi</taxon>
        <taxon>Dikarya</taxon>
        <taxon>Ascomycota</taxon>
        <taxon>Pezizomycotina</taxon>
        <taxon>Eurotiomycetes</taxon>
        <taxon>Chaetothyriomycetidae</taxon>
        <taxon>Verrucariales</taxon>
        <taxon>Verrucariaceae</taxon>
        <taxon>Endocarpon</taxon>
    </lineage>
</organism>
<name>A0A8H7E512_9EURO</name>
<evidence type="ECO:0000313" key="1">
    <source>
        <dbReference type="EMBL" id="KAF7508810.1"/>
    </source>
</evidence>
<comment type="caution">
    <text evidence="1">The sequence shown here is derived from an EMBL/GenBank/DDBJ whole genome shotgun (WGS) entry which is preliminary data.</text>
</comment>
<sequence>MGFDLELWGYNGDSGAISLIVYNGFRMNIVDHSSGRHEYVPITKVDFIPKHLLEVPITDSTKELLHFLLKSKVAATSDVESTCMLIKPSKHRAVKSDHFCCAVKFGRSHILQILLDEDSATFPRDNPAFSDWALCEKGKSMFGQILYDSIVMALRNQLNGPSSKDQTPTLVKRFASLSVSGDGDTTSTASEAKPPNLDTLPNELLDKIFEESLELNMTLTSTRIAAKISSRRRLARSLTLLSFCRSDVANNLNLNPVPICGALGLSHPLTEDDRRVLQEHVLNGDWLTVNMLKLAMGEIHEAYIQKHWVDAGIETKPSYMRAFEERWLASNGVMERKLELCGVDAFREDTSFVIEDPFVVELNSVEELDSDQYDAFGVLQVVVVSDRLLAPPITDSKLELLYFLWRSQSATARWQMTFSESVMRQAVQDAISTGQLDYTCLLVDIRSHSTPDGSSSSVKAEDFLTAAKYNQARILQILLEFDSRDFPRNDPSMKHWARAARNKGDGFGAIVLVFMRARNVQPGRHCFSTFLFRSGYVPYNFPLWNAVPDMINLLGERFGV</sequence>
<reference evidence="1" key="1">
    <citation type="submission" date="2020-02" db="EMBL/GenBank/DDBJ databases">
        <authorList>
            <person name="Palmer J.M."/>
        </authorList>
    </citation>
    <scope>NUCLEOTIDE SEQUENCE</scope>
    <source>
        <strain evidence="1">EPUS1.4</strain>
        <tissue evidence="1">Thallus</tissue>
    </source>
</reference>
<dbReference type="EMBL" id="JAACFV010000049">
    <property type="protein sequence ID" value="KAF7508810.1"/>
    <property type="molecule type" value="Genomic_DNA"/>
</dbReference>
<proteinExistence type="predicted"/>
<dbReference type="OrthoDB" id="4167490at2759"/>
<dbReference type="AlphaFoldDB" id="A0A8H7E512"/>
<keyword evidence="2" id="KW-1185">Reference proteome</keyword>
<gene>
    <name evidence="1" type="ORF">GJ744_008687</name>
</gene>
<protein>
    <submittedName>
        <fullName evidence="1">Uncharacterized protein</fullName>
    </submittedName>
</protein>
<accession>A0A8H7E512</accession>